<keyword evidence="4" id="KW-1185">Reference proteome</keyword>
<dbReference type="EMBL" id="FOHV01000027">
    <property type="protein sequence ID" value="SET45053.1"/>
    <property type="molecule type" value="Genomic_DNA"/>
</dbReference>
<accession>A0A1I0EIN9</accession>
<name>A0A1I0EIN9_9GAMM</name>
<keyword evidence="1" id="KW-0378">Hydrolase</keyword>
<dbReference type="RefSeq" id="WP_093321448.1">
    <property type="nucleotide sequence ID" value="NZ_FOHV01000027.1"/>
</dbReference>
<feature type="domain" description="AB hydrolase-1" evidence="2">
    <location>
        <begin position="26"/>
        <end position="253"/>
    </location>
</feature>
<dbReference type="PRINTS" id="PR00111">
    <property type="entry name" value="ABHYDROLASE"/>
</dbReference>
<dbReference type="PANTHER" id="PTHR46118">
    <property type="entry name" value="PROTEIN ABHD11"/>
    <property type="match status" value="1"/>
</dbReference>
<dbReference type="InterPro" id="IPR029058">
    <property type="entry name" value="AB_hydrolase_fold"/>
</dbReference>
<protein>
    <submittedName>
        <fullName evidence="3">Esterase</fullName>
    </submittedName>
</protein>
<evidence type="ECO:0000313" key="4">
    <source>
        <dbReference type="Proteomes" id="UP000242642"/>
    </source>
</evidence>
<dbReference type="InterPro" id="IPR000073">
    <property type="entry name" value="AB_hydrolase_1"/>
</dbReference>
<dbReference type="Proteomes" id="UP000242642">
    <property type="component" value="Unassembled WGS sequence"/>
</dbReference>
<dbReference type="OrthoDB" id="9808398at2"/>
<reference evidence="4" key="1">
    <citation type="submission" date="2016-10" db="EMBL/GenBank/DDBJ databases">
        <authorList>
            <person name="Varghese N."/>
            <person name="Submissions S."/>
        </authorList>
    </citation>
    <scope>NUCLEOTIDE SEQUENCE [LARGE SCALE GENOMIC DNA]</scope>
    <source>
        <strain evidence="4">DSM 18579</strain>
    </source>
</reference>
<dbReference type="STRING" id="1123402.SAMN02583745_02401"/>
<dbReference type="GO" id="GO:0016787">
    <property type="term" value="F:hydrolase activity"/>
    <property type="evidence" value="ECO:0007669"/>
    <property type="project" value="UniProtKB-KW"/>
</dbReference>
<evidence type="ECO:0000256" key="1">
    <source>
        <dbReference type="ARBA" id="ARBA00022801"/>
    </source>
</evidence>
<evidence type="ECO:0000313" key="3">
    <source>
        <dbReference type="EMBL" id="SET45053.1"/>
    </source>
</evidence>
<dbReference type="Pfam" id="PF12697">
    <property type="entry name" value="Abhydrolase_6"/>
    <property type="match status" value="1"/>
</dbReference>
<organism evidence="3 4">
    <name type="scientific">Thorsellia anophelis DSM 18579</name>
    <dbReference type="NCBI Taxonomy" id="1123402"/>
    <lineage>
        <taxon>Bacteria</taxon>
        <taxon>Pseudomonadati</taxon>
        <taxon>Pseudomonadota</taxon>
        <taxon>Gammaproteobacteria</taxon>
        <taxon>Enterobacterales</taxon>
        <taxon>Thorselliaceae</taxon>
        <taxon>Thorsellia</taxon>
    </lineage>
</organism>
<dbReference type="AlphaFoldDB" id="A0A1I0EIN9"/>
<dbReference type="PANTHER" id="PTHR46118:SF4">
    <property type="entry name" value="PROTEIN ABHD11"/>
    <property type="match status" value="1"/>
</dbReference>
<dbReference type="Gene3D" id="3.40.50.1820">
    <property type="entry name" value="alpha/beta hydrolase"/>
    <property type="match status" value="1"/>
</dbReference>
<sequence length="266" mass="30043">MSPINNLLHYHYIKSSNQSADSKPTIVMLHGLFGAGSNLKILATALEQQYHILLIDLRNHGSSFHANLHTYDAMALDVLALLDTLDLETVTIIGHSMGGKVAMQLTTYLAKKLTKLIILDIAPVKYEIRRHDDIFKALKLIQSNQIIKRPEASQIFKSFELPNAIAQFLLKSFVDGSWKFNLAVLEENYDNILGWDEIESTQCDTLFLIGSESDYVTAEHKDAIIKQFPNSKAHIINGADHWVHADKPEQVIRTINSFLMKKQADF</sequence>
<proteinExistence type="predicted"/>
<gene>
    <name evidence="3" type="ORF">SAMN02583745_02401</name>
</gene>
<dbReference type="SUPFAM" id="SSF53474">
    <property type="entry name" value="alpha/beta-Hydrolases"/>
    <property type="match status" value="1"/>
</dbReference>
<evidence type="ECO:0000259" key="2">
    <source>
        <dbReference type="Pfam" id="PF12697"/>
    </source>
</evidence>